<proteinExistence type="predicted"/>
<keyword evidence="1" id="KW-0238">DNA-binding</keyword>
<keyword evidence="4" id="KW-1185">Reference proteome</keyword>
<dbReference type="PANTHER" id="PTHR46797:SF1">
    <property type="entry name" value="METHYLPHOSPHONATE SYNTHASE"/>
    <property type="match status" value="1"/>
</dbReference>
<accession>A0ABM8EDW8</accession>
<dbReference type="InterPro" id="IPR010982">
    <property type="entry name" value="Lambda_DNA-bd_dom_sf"/>
</dbReference>
<dbReference type="RefSeq" id="WP_281932156.1">
    <property type="nucleotide sequence ID" value="NZ_AP027143.1"/>
</dbReference>
<dbReference type="EMBL" id="AP027143">
    <property type="protein sequence ID" value="BDV36210.1"/>
    <property type="molecule type" value="Genomic_DNA"/>
</dbReference>
<evidence type="ECO:0000313" key="4">
    <source>
        <dbReference type="Proteomes" id="UP001317629"/>
    </source>
</evidence>
<evidence type="ECO:0000259" key="2">
    <source>
        <dbReference type="PROSITE" id="PS50943"/>
    </source>
</evidence>
<dbReference type="CDD" id="cd00093">
    <property type="entry name" value="HTH_XRE"/>
    <property type="match status" value="1"/>
</dbReference>
<dbReference type="PROSITE" id="PS50943">
    <property type="entry name" value="HTH_CROC1"/>
    <property type="match status" value="1"/>
</dbReference>
<dbReference type="InterPro" id="IPR050807">
    <property type="entry name" value="TransReg_Diox_bact_type"/>
</dbReference>
<dbReference type="CDD" id="cd02209">
    <property type="entry name" value="cupin_XRE_C"/>
    <property type="match status" value="1"/>
</dbReference>
<organism evidence="3 4">
    <name type="scientific">Methylocystis iwaonis</name>
    <dbReference type="NCBI Taxonomy" id="2885079"/>
    <lineage>
        <taxon>Bacteria</taxon>
        <taxon>Pseudomonadati</taxon>
        <taxon>Pseudomonadota</taxon>
        <taxon>Alphaproteobacteria</taxon>
        <taxon>Hyphomicrobiales</taxon>
        <taxon>Methylocystaceae</taxon>
        <taxon>Methylocystis</taxon>
    </lineage>
</organism>
<evidence type="ECO:0000313" key="3">
    <source>
        <dbReference type="EMBL" id="BDV36210.1"/>
    </source>
</evidence>
<dbReference type="InterPro" id="IPR011051">
    <property type="entry name" value="RmlC_Cupin_sf"/>
</dbReference>
<sequence>MQQLAEISDVSPAAIHKIERSGMVPTITTLLKLAAALGVSVSYFVEEGETPPEPVHYTPADQRPRVYTSHKGLSLSGITGSYQKFQTAAAIARMAPGASSGEKALRHAGEELVHVLSGEVSFRVNSRDYILKAGDSLQFDGNLPHHWENKSKMPVQLIWIACRNRD</sequence>
<dbReference type="InterPro" id="IPR013096">
    <property type="entry name" value="Cupin_2"/>
</dbReference>
<protein>
    <submittedName>
        <fullName evidence="3">Transcriptional regulator</fullName>
    </submittedName>
</protein>
<keyword evidence="3" id="KW-0614">Plasmid</keyword>
<dbReference type="InterPro" id="IPR001387">
    <property type="entry name" value="Cro/C1-type_HTH"/>
</dbReference>
<dbReference type="Gene3D" id="2.60.120.10">
    <property type="entry name" value="Jelly Rolls"/>
    <property type="match status" value="1"/>
</dbReference>
<dbReference type="Pfam" id="PF01381">
    <property type="entry name" value="HTH_3"/>
    <property type="match status" value="1"/>
</dbReference>
<dbReference type="SUPFAM" id="SSF51182">
    <property type="entry name" value="RmlC-like cupins"/>
    <property type="match status" value="1"/>
</dbReference>
<feature type="domain" description="HTH cro/C1-type" evidence="2">
    <location>
        <begin position="1"/>
        <end position="44"/>
    </location>
</feature>
<gene>
    <name evidence="3" type="ORF">SS37A_37400</name>
</gene>
<geneLocation type="plasmid" evidence="3 4">
    <name>pSS37A-Re-1</name>
</geneLocation>
<dbReference type="InterPro" id="IPR014710">
    <property type="entry name" value="RmlC-like_jellyroll"/>
</dbReference>
<name>A0ABM8EDW8_9HYPH</name>
<dbReference type="Gene3D" id="1.10.260.40">
    <property type="entry name" value="lambda repressor-like DNA-binding domains"/>
    <property type="match status" value="1"/>
</dbReference>
<dbReference type="Proteomes" id="UP001317629">
    <property type="component" value="Plasmid pSS37A-Re-1"/>
</dbReference>
<evidence type="ECO:0000256" key="1">
    <source>
        <dbReference type="ARBA" id="ARBA00023125"/>
    </source>
</evidence>
<dbReference type="PANTHER" id="PTHR46797">
    <property type="entry name" value="HTH-TYPE TRANSCRIPTIONAL REGULATOR"/>
    <property type="match status" value="1"/>
</dbReference>
<reference evidence="3 4" key="1">
    <citation type="journal article" date="2023" name="Int. J. Syst. Evol. Microbiol.">
        <title>Methylocystis iwaonis sp. nov., a type II methane-oxidizing bacterium from surface soil of a rice paddy field in Japan, and emended description of the genus Methylocystis (ex Whittenbury et al. 1970) Bowman et al. 1993.</title>
        <authorList>
            <person name="Kaise H."/>
            <person name="Sawadogo J.B."/>
            <person name="Alam M.S."/>
            <person name="Ueno C."/>
            <person name="Dianou D."/>
            <person name="Shinjo R."/>
            <person name="Asakawa S."/>
        </authorList>
    </citation>
    <scope>NUCLEOTIDE SEQUENCE [LARGE SCALE GENOMIC DNA]</scope>
    <source>
        <strain evidence="3 4">SS37A-Re</strain>
    </source>
</reference>
<dbReference type="Pfam" id="PF07883">
    <property type="entry name" value="Cupin_2"/>
    <property type="match status" value="1"/>
</dbReference>